<proteinExistence type="predicted"/>
<keyword evidence="3" id="KW-1185">Reference proteome</keyword>
<organism evidence="2 3">
    <name type="scientific">Symbiodinium pilosum</name>
    <name type="common">Dinoflagellate</name>
    <dbReference type="NCBI Taxonomy" id="2952"/>
    <lineage>
        <taxon>Eukaryota</taxon>
        <taxon>Sar</taxon>
        <taxon>Alveolata</taxon>
        <taxon>Dinophyceae</taxon>
        <taxon>Suessiales</taxon>
        <taxon>Symbiodiniaceae</taxon>
        <taxon>Symbiodinium</taxon>
    </lineage>
</organism>
<dbReference type="EMBL" id="CAJNIZ010047302">
    <property type="protein sequence ID" value="CAE7765698.1"/>
    <property type="molecule type" value="Genomic_DNA"/>
</dbReference>
<sequence length="300" mass="34586">MQIPLLLWCTSLPLVASNRHNSGDSEMNAVNFLQTGVATFVSPLAEACLRFMHIPKTGGTSIDSANLHLPPGQRAFDSYMLHTYDRIAEADQIDEKDLGNLFDFTHSSWRVYTPFKKLHRRLYHWLPPGGMDQCQDVHTPPSRSSAVALYYQEDHCTTFCVVREPLARFWSAFQMFYYACDPESVDKKAQELLSDLLTRPYERQCFFMLQVESIYGVTNKTAATHQYCNRILHQENLNQEFDALMAEFGRNVELPEEDMMSNWTDSCNMTVADLRPETKAAVYEYFKADYEAFGYPKPDF</sequence>
<evidence type="ECO:0008006" key="4">
    <source>
        <dbReference type="Google" id="ProtNLM"/>
    </source>
</evidence>
<name>A0A812Y4N2_SYMPI</name>
<gene>
    <name evidence="2" type="ORF">SPIL2461_LOCUS22443</name>
</gene>
<dbReference type="Gene3D" id="3.40.50.300">
    <property type="entry name" value="P-loop containing nucleotide triphosphate hydrolases"/>
    <property type="match status" value="1"/>
</dbReference>
<dbReference type="Proteomes" id="UP000649617">
    <property type="component" value="Unassembled WGS sequence"/>
</dbReference>
<dbReference type="OrthoDB" id="413629at2759"/>
<dbReference type="Pfam" id="PF03567">
    <property type="entry name" value="Sulfotransfer_2"/>
    <property type="match status" value="1"/>
</dbReference>
<protein>
    <recommendedName>
        <fullName evidence="4">Sulfotransferase</fullName>
    </recommendedName>
</protein>
<evidence type="ECO:0000313" key="2">
    <source>
        <dbReference type="EMBL" id="CAE7765698.1"/>
    </source>
</evidence>
<evidence type="ECO:0000313" key="3">
    <source>
        <dbReference type="Proteomes" id="UP000649617"/>
    </source>
</evidence>
<comment type="caution">
    <text evidence="2">The sequence shown here is derived from an EMBL/GenBank/DDBJ whole genome shotgun (WGS) entry which is preliminary data.</text>
</comment>
<dbReference type="GO" id="GO:0016020">
    <property type="term" value="C:membrane"/>
    <property type="evidence" value="ECO:0007669"/>
    <property type="project" value="InterPro"/>
</dbReference>
<evidence type="ECO:0000256" key="1">
    <source>
        <dbReference type="SAM" id="SignalP"/>
    </source>
</evidence>
<dbReference type="AlphaFoldDB" id="A0A812Y4N2"/>
<dbReference type="GO" id="GO:0008146">
    <property type="term" value="F:sulfotransferase activity"/>
    <property type="evidence" value="ECO:0007669"/>
    <property type="project" value="InterPro"/>
</dbReference>
<keyword evidence="1" id="KW-0732">Signal</keyword>
<feature type="signal peptide" evidence="1">
    <location>
        <begin position="1"/>
        <end position="17"/>
    </location>
</feature>
<dbReference type="InterPro" id="IPR027417">
    <property type="entry name" value="P-loop_NTPase"/>
</dbReference>
<dbReference type="InterPro" id="IPR005331">
    <property type="entry name" value="Sulfotransferase"/>
</dbReference>
<accession>A0A812Y4N2</accession>
<feature type="chain" id="PRO_5032614990" description="Sulfotransferase" evidence="1">
    <location>
        <begin position="18"/>
        <end position="300"/>
    </location>
</feature>
<reference evidence="2" key="1">
    <citation type="submission" date="2021-02" db="EMBL/GenBank/DDBJ databases">
        <authorList>
            <person name="Dougan E. K."/>
            <person name="Rhodes N."/>
            <person name="Thang M."/>
            <person name="Chan C."/>
        </authorList>
    </citation>
    <scope>NUCLEOTIDE SEQUENCE</scope>
</reference>